<name>A0ABP8CQD8_9ACTN</name>
<keyword evidence="3" id="KW-1185">Reference proteome</keyword>
<evidence type="ECO:0000313" key="2">
    <source>
        <dbReference type="EMBL" id="GAA4242122.1"/>
    </source>
</evidence>
<reference evidence="3" key="1">
    <citation type="journal article" date="2019" name="Int. J. Syst. Evol. Microbiol.">
        <title>The Global Catalogue of Microorganisms (GCM) 10K type strain sequencing project: providing services to taxonomists for standard genome sequencing and annotation.</title>
        <authorList>
            <consortium name="The Broad Institute Genomics Platform"/>
            <consortium name="The Broad Institute Genome Sequencing Center for Infectious Disease"/>
            <person name="Wu L."/>
            <person name="Ma J."/>
        </authorList>
    </citation>
    <scope>NUCLEOTIDE SEQUENCE [LARGE SCALE GENOMIC DNA]</scope>
    <source>
        <strain evidence="3">JCM 17440</strain>
    </source>
</reference>
<dbReference type="EMBL" id="BAABAS010000029">
    <property type="protein sequence ID" value="GAA4242122.1"/>
    <property type="molecule type" value="Genomic_DNA"/>
</dbReference>
<proteinExistence type="predicted"/>
<organism evidence="2 3">
    <name type="scientific">Actinomadura meridiana</name>
    <dbReference type="NCBI Taxonomy" id="559626"/>
    <lineage>
        <taxon>Bacteria</taxon>
        <taxon>Bacillati</taxon>
        <taxon>Actinomycetota</taxon>
        <taxon>Actinomycetes</taxon>
        <taxon>Streptosporangiales</taxon>
        <taxon>Thermomonosporaceae</taxon>
        <taxon>Actinomadura</taxon>
    </lineage>
</organism>
<gene>
    <name evidence="2" type="ORF">GCM10022254_73760</name>
</gene>
<protein>
    <submittedName>
        <fullName evidence="2">Uncharacterized protein</fullName>
    </submittedName>
</protein>
<feature type="region of interest" description="Disordered" evidence="1">
    <location>
        <begin position="37"/>
        <end position="83"/>
    </location>
</feature>
<accession>A0ABP8CQD8</accession>
<evidence type="ECO:0000256" key="1">
    <source>
        <dbReference type="SAM" id="MobiDB-lite"/>
    </source>
</evidence>
<dbReference type="Proteomes" id="UP001501710">
    <property type="component" value="Unassembled WGS sequence"/>
</dbReference>
<evidence type="ECO:0000313" key="3">
    <source>
        <dbReference type="Proteomes" id="UP001501710"/>
    </source>
</evidence>
<sequence>MATGYGVGDGRALASVMHTKTMICQSCRERRHEECRGGSWCDCQHQRGPATRDERSPESGVSADGETGTGGDAEPPVNWRRQG</sequence>
<comment type="caution">
    <text evidence="2">The sequence shown here is derived from an EMBL/GenBank/DDBJ whole genome shotgun (WGS) entry which is preliminary data.</text>
</comment>